<dbReference type="EMBL" id="LT853697">
    <property type="protein sequence ID" value="SMQ51477.1"/>
    <property type="molecule type" value="Genomic_DNA"/>
</dbReference>
<accession>A0A1X7RWZ2</accession>
<sequence length="722" mass="79332">MEAAPPTYEAATLTNHWDLVANYLPIHDLCSCALVCSRWHTTFSPYIWGNPASHFGADNDAVHTALTRFQRALRTVRLRVRELTHTLHFSAIDADLFDSPDEHWLGDILESLPQLQSLIVRGLSFFDHGVLQALSLDRSKSKEARRSGTELPVSIANAPFGLRLLDASRCDNATSHGLAKALRRFETLIYLDLSFTAGARSFAVMAAIGNFTGLQVLKLRGIRLHDGGLEQLCKLIRLRIRSLDIRDNEITDRGVNALLLLSFLDGPELARQRQAPLAAASKYQGEGLESYLRKAFTSDFVDRLAIEDAPADGLTHLYISGNRITVDGVYALLRTERVHVLDAGSIKLGTEQSSSTSGQGARSRMHQCGIEKIIRALKEDASGALTYLRVDHRLVTYGTHRKNESVAGLDETLVSVDALQLNAALGGGQIDRMDTSQQEPPPYEADDGIAEPAPGYGTIYTATANDSVESSKGQEHLRAEEVHPSTTQTQYPAISPPVSFQSAMLLRLETLVLTDLPPFSSDRTLANRVIAFIESCAQEAASARRRAALDYDVTPGRKSDASTLQASARKSFALRRIVLEIAPARAQHEMDVMTSSPGRHVQEVKYKSMTEDHDSETFWSASERDFSFFSNDEHSTVATSATGTDANSPHGPTPEKAIVDNIAVISAFRKERKLAAQRSVEAGEINAEIDGLWDGIVSVVRDTISARRDEDLDYCGTRHRTD</sequence>
<evidence type="ECO:0000313" key="3">
    <source>
        <dbReference type="EMBL" id="SMQ51477.1"/>
    </source>
</evidence>
<keyword evidence="4" id="KW-1185">Reference proteome</keyword>
<dbReference type="SUPFAM" id="SSF81383">
    <property type="entry name" value="F-box domain"/>
    <property type="match status" value="1"/>
</dbReference>
<proteinExistence type="predicted"/>
<evidence type="ECO:0000256" key="1">
    <source>
        <dbReference type="SAM" id="MobiDB-lite"/>
    </source>
</evidence>
<dbReference type="InterPro" id="IPR001611">
    <property type="entry name" value="Leu-rich_rpt"/>
</dbReference>
<gene>
    <name evidence="3" type="ORF">ZT3D7_G6630</name>
</gene>
<feature type="region of interest" description="Disordered" evidence="1">
    <location>
        <begin position="430"/>
        <end position="452"/>
    </location>
</feature>
<evidence type="ECO:0000313" key="4">
    <source>
        <dbReference type="Proteomes" id="UP000215127"/>
    </source>
</evidence>
<dbReference type="InterPro" id="IPR032675">
    <property type="entry name" value="LRR_dom_sf"/>
</dbReference>
<dbReference type="Gene3D" id="3.80.10.10">
    <property type="entry name" value="Ribonuclease Inhibitor"/>
    <property type="match status" value="1"/>
</dbReference>
<dbReference type="Proteomes" id="UP000215127">
    <property type="component" value="Chromosome 6"/>
</dbReference>
<dbReference type="Pfam" id="PF13516">
    <property type="entry name" value="LRR_6"/>
    <property type="match status" value="2"/>
</dbReference>
<dbReference type="SUPFAM" id="SSF52047">
    <property type="entry name" value="RNI-like"/>
    <property type="match status" value="1"/>
</dbReference>
<feature type="domain" description="F-box" evidence="2">
    <location>
        <begin position="22"/>
        <end position="49"/>
    </location>
</feature>
<organism evidence="3 4">
    <name type="scientific">Zymoseptoria tritici (strain ST99CH_3D7)</name>
    <dbReference type="NCBI Taxonomy" id="1276538"/>
    <lineage>
        <taxon>Eukaryota</taxon>
        <taxon>Fungi</taxon>
        <taxon>Dikarya</taxon>
        <taxon>Ascomycota</taxon>
        <taxon>Pezizomycotina</taxon>
        <taxon>Dothideomycetes</taxon>
        <taxon>Dothideomycetidae</taxon>
        <taxon>Mycosphaerellales</taxon>
        <taxon>Mycosphaerellaceae</taxon>
        <taxon>Zymoseptoria</taxon>
    </lineage>
</organism>
<dbReference type="InterPro" id="IPR036047">
    <property type="entry name" value="F-box-like_dom_sf"/>
</dbReference>
<reference evidence="3 4" key="1">
    <citation type="submission" date="2016-06" db="EMBL/GenBank/DDBJ databases">
        <authorList>
            <person name="Kjaerup R.B."/>
            <person name="Dalgaard T.S."/>
            <person name="Juul-Madsen H.R."/>
        </authorList>
    </citation>
    <scope>NUCLEOTIDE SEQUENCE [LARGE SCALE GENOMIC DNA]</scope>
</reference>
<dbReference type="InterPro" id="IPR001810">
    <property type="entry name" value="F-box_dom"/>
</dbReference>
<name>A0A1X7RWZ2_ZYMT9</name>
<protein>
    <recommendedName>
        <fullName evidence="2">F-box domain-containing protein</fullName>
    </recommendedName>
</protein>
<dbReference type="Gene3D" id="1.20.1280.50">
    <property type="match status" value="1"/>
</dbReference>
<dbReference type="Pfam" id="PF12937">
    <property type="entry name" value="F-box-like"/>
    <property type="match status" value="1"/>
</dbReference>
<evidence type="ECO:0000259" key="2">
    <source>
        <dbReference type="Pfam" id="PF12937"/>
    </source>
</evidence>
<dbReference type="AlphaFoldDB" id="A0A1X7RWZ2"/>